<feature type="compositionally biased region" description="Polar residues" evidence="1">
    <location>
        <begin position="34"/>
        <end position="50"/>
    </location>
</feature>
<keyword evidence="3" id="KW-1185">Reference proteome</keyword>
<comment type="caution">
    <text evidence="2">The sequence shown here is derived from an EMBL/GenBank/DDBJ whole genome shotgun (WGS) entry which is preliminary data.</text>
</comment>
<evidence type="ECO:0000313" key="2">
    <source>
        <dbReference type="EMBL" id="KAK7084515.1"/>
    </source>
</evidence>
<gene>
    <name evidence="2" type="ORF">SK128_001345</name>
</gene>
<protein>
    <submittedName>
        <fullName evidence="2">Uncharacterized protein</fullName>
    </submittedName>
</protein>
<reference evidence="2 3" key="1">
    <citation type="submission" date="2023-11" db="EMBL/GenBank/DDBJ databases">
        <title>Halocaridina rubra genome assembly.</title>
        <authorList>
            <person name="Smith C."/>
        </authorList>
    </citation>
    <scope>NUCLEOTIDE SEQUENCE [LARGE SCALE GENOMIC DNA]</scope>
    <source>
        <strain evidence="2">EP-1</strain>
        <tissue evidence="2">Whole</tissue>
    </source>
</reference>
<organism evidence="2 3">
    <name type="scientific">Halocaridina rubra</name>
    <name type="common">Hawaiian red shrimp</name>
    <dbReference type="NCBI Taxonomy" id="373956"/>
    <lineage>
        <taxon>Eukaryota</taxon>
        <taxon>Metazoa</taxon>
        <taxon>Ecdysozoa</taxon>
        <taxon>Arthropoda</taxon>
        <taxon>Crustacea</taxon>
        <taxon>Multicrustacea</taxon>
        <taxon>Malacostraca</taxon>
        <taxon>Eumalacostraca</taxon>
        <taxon>Eucarida</taxon>
        <taxon>Decapoda</taxon>
        <taxon>Pleocyemata</taxon>
        <taxon>Caridea</taxon>
        <taxon>Atyoidea</taxon>
        <taxon>Atyidae</taxon>
        <taxon>Halocaridina</taxon>
    </lineage>
</organism>
<feature type="region of interest" description="Disordered" evidence="1">
    <location>
        <begin position="16"/>
        <end position="69"/>
    </location>
</feature>
<feature type="region of interest" description="Disordered" evidence="1">
    <location>
        <begin position="442"/>
        <end position="467"/>
    </location>
</feature>
<dbReference type="EMBL" id="JAXCGZ010002064">
    <property type="protein sequence ID" value="KAK7084515.1"/>
    <property type="molecule type" value="Genomic_DNA"/>
</dbReference>
<sequence>MDDMGDMASRIGTGLIRSLNGNIPNSARERPIGTRQNQALNNPARQTSENGAIAPNAPSSRPVNPNSANNLRQTRQRLTFRQFVDGVMSGLSNFVPRPLRRNFNRNKNNRIAQVSTDHPETGTIPLHHISRRDLLHQPNHSLTTESAFSTSYPSVQVRVKIYDGPSIDSSVSDSASGFSNRGIQLHYHEQDKYKFEKSNEFLVNTEATGRNTSTPGITKNFNIEDNDTSALNSSSRSGLSPSGFRRFQHNQYDPLLMSASEVHSVTANYGNIGFDFSDMDVLNSVYLSQKYQNFDTIESSNRRMGYKEGFLQGFNQGYDAGKVLNDHITRDMEIRNTHNNQIRHDQVNGISGVYVNKPHHQQNTPVYSSDEVVYDTEHYIPDTHPEVINYHHFSTRRPVHNGGNSGVYYQNTKVFPNNYNPPHFISNSPTVINSKPVNIGASISSHQNRPPVYPELSSSSSSYNSGHATLPANKNQISQTSGSVACTNPRCLWDYLMWYLDRLQPQ</sequence>
<evidence type="ECO:0000256" key="1">
    <source>
        <dbReference type="SAM" id="MobiDB-lite"/>
    </source>
</evidence>
<accession>A0AAN8XUI2</accession>
<feature type="compositionally biased region" description="Polar residues" evidence="1">
    <location>
        <begin position="57"/>
        <end position="69"/>
    </location>
</feature>
<evidence type="ECO:0000313" key="3">
    <source>
        <dbReference type="Proteomes" id="UP001381693"/>
    </source>
</evidence>
<name>A0AAN8XUI2_HALRR</name>
<dbReference type="AlphaFoldDB" id="A0AAN8XUI2"/>
<proteinExistence type="predicted"/>
<dbReference type="Proteomes" id="UP001381693">
    <property type="component" value="Unassembled WGS sequence"/>
</dbReference>